<organism evidence="2 3">
    <name type="scientific">Mesorhizobium tianshanense</name>
    <dbReference type="NCBI Taxonomy" id="39844"/>
    <lineage>
        <taxon>Bacteria</taxon>
        <taxon>Pseudomonadati</taxon>
        <taxon>Pseudomonadota</taxon>
        <taxon>Alphaproteobacteria</taxon>
        <taxon>Hyphomicrobiales</taxon>
        <taxon>Phyllobacteriaceae</taxon>
        <taxon>Mesorhizobium</taxon>
    </lineage>
</organism>
<reference evidence="2 3" key="1">
    <citation type="journal article" date="2015" name="Stand. Genomic Sci.">
        <title>Genomic Encyclopedia of Bacterial and Archaeal Type Strains, Phase III: the genomes of soil and plant-associated and newly described type strains.</title>
        <authorList>
            <person name="Whitman W.B."/>
            <person name="Woyke T."/>
            <person name="Klenk H.P."/>
            <person name="Zhou Y."/>
            <person name="Lilburn T.G."/>
            <person name="Beck B.J."/>
            <person name="De Vos P."/>
            <person name="Vandamme P."/>
            <person name="Eisen J.A."/>
            <person name="Garrity G."/>
            <person name="Hugenholtz P."/>
            <person name="Kyrpides N.C."/>
        </authorList>
    </citation>
    <scope>NUCLEOTIDE SEQUENCE [LARGE SCALE GENOMIC DNA]</scope>
    <source>
        <strain evidence="2 3">CGMCC 1.2546</strain>
    </source>
</reference>
<evidence type="ECO:0000313" key="3">
    <source>
        <dbReference type="Proteomes" id="UP000317122"/>
    </source>
</evidence>
<name>A0A562MBV8_9HYPH</name>
<sequence length="104" mass="10397">MSRNWKQAIIGITLSVALPGLVGCTSSWPPELRPTPLVATPAPKVVRRAPAPRKVVKPAAKPAAVKKVVVQPVEEEPVAAPPVIVRPLGGGGSGGSGGGGWGGG</sequence>
<comment type="caution">
    <text evidence="2">The sequence shown here is derived from an EMBL/GenBank/DDBJ whole genome shotgun (WGS) entry which is preliminary data.</text>
</comment>
<evidence type="ECO:0000313" key="2">
    <source>
        <dbReference type="EMBL" id="TWI17437.1"/>
    </source>
</evidence>
<dbReference type="Proteomes" id="UP000317122">
    <property type="component" value="Unassembled WGS sequence"/>
</dbReference>
<keyword evidence="3" id="KW-1185">Reference proteome</keyword>
<protein>
    <recommendedName>
        <fullName evidence="4">Lipoprotein</fullName>
    </recommendedName>
</protein>
<accession>A0A562MBV8</accession>
<feature type="region of interest" description="Disordered" evidence="1">
    <location>
        <begin position="83"/>
        <end position="104"/>
    </location>
</feature>
<feature type="compositionally biased region" description="Gly residues" evidence="1">
    <location>
        <begin position="88"/>
        <end position="104"/>
    </location>
</feature>
<evidence type="ECO:0000256" key="1">
    <source>
        <dbReference type="SAM" id="MobiDB-lite"/>
    </source>
</evidence>
<dbReference type="AlphaFoldDB" id="A0A562MBV8"/>
<evidence type="ECO:0008006" key="4">
    <source>
        <dbReference type="Google" id="ProtNLM"/>
    </source>
</evidence>
<proteinExistence type="predicted"/>
<dbReference type="PROSITE" id="PS51257">
    <property type="entry name" value="PROKAR_LIPOPROTEIN"/>
    <property type="match status" value="1"/>
</dbReference>
<dbReference type="EMBL" id="VLKT01000107">
    <property type="protein sequence ID" value="TWI17437.1"/>
    <property type="molecule type" value="Genomic_DNA"/>
</dbReference>
<gene>
    <name evidence="2" type="ORF">IQ26_07521</name>
</gene>